<dbReference type="Pfam" id="PF00249">
    <property type="entry name" value="Myb_DNA-binding"/>
    <property type="match status" value="3"/>
</dbReference>
<keyword evidence="5" id="KW-0804">Transcription</keyword>
<dbReference type="FunFam" id="1.10.10.60:FF:000010">
    <property type="entry name" value="Transcriptional activator Myb isoform A"/>
    <property type="match status" value="1"/>
</dbReference>
<dbReference type="eggNOG" id="KOG0048">
    <property type="taxonomic scope" value="Eukaryota"/>
</dbReference>
<keyword evidence="11" id="KW-1185">Reference proteome</keyword>
<evidence type="ECO:0000256" key="1">
    <source>
        <dbReference type="ARBA" id="ARBA00004123"/>
    </source>
</evidence>
<dbReference type="GO" id="GO:0005634">
    <property type="term" value="C:nucleus"/>
    <property type="evidence" value="ECO:0000318"/>
    <property type="project" value="GO_Central"/>
</dbReference>
<feature type="domain" description="HTH myb-type" evidence="9">
    <location>
        <begin position="156"/>
        <end position="205"/>
    </location>
</feature>
<keyword evidence="3" id="KW-0805">Transcription regulation</keyword>
<dbReference type="GO" id="GO:0006355">
    <property type="term" value="P:regulation of DNA-templated transcription"/>
    <property type="evidence" value="ECO:0000318"/>
    <property type="project" value="GO_Central"/>
</dbReference>
<evidence type="ECO:0000313" key="11">
    <source>
        <dbReference type="Proteomes" id="UP000017836"/>
    </source>
</evidence>
<dbReference type="InterPro" id="IPR050560">
    <property type="entry name" value="MYB_TF"/>
</dbReference>
<feature type="region of interest" description="Disordered" evidence="7">
    <location>
        <begin position="595"/>
        <end position="622"/>
    </location>
</feature>
<evidence type="ECO:0000256" key="2">
    <source>
        <dbReference type="ARBA" id="ARBA00022737"/>
    </source>
</evidence>
<dbReference type="CDD" id="cd00167">
    <property type="entry name" value="SANT"/>
    <property type="match status" value="3"/>
</dbReference>
<evidence type="ECO:0000259" key="9">
    <source>
        <dbReference type="PROSITE" id="PS51294"/>
    </source>
</evidence>
<dbReference type="PROSITE" id="PS51294">
    <property type="entry name" value="HTH_MYB"/>
    <property type="match status" value="3"/>
</dbReference>
<dbReference type="SMART" id="SM00717">
    <property type="entry name" value="SANT"/>
    <property type="match status" value="3"/>
</dbReference>
<dbReference type="GO" id="GO:0000981">
    <property type="term" value="F:DNA-binding transcription factor activity, RNA polymerase II-specific"/>
    <property type="evidence" value="ECO:0000318"/>
    <property type="project" value="GO_Central"/>
</dbReference>
<feature type="domain" description="Myb-like" evidence="8">
    <location>
        <begin position="47"/>
        <end position="98"/>
    </location>
</feature>
<accession>W1NSE3</accession>
<reference evidence="11" key="1">
    <citation type="journal article" date="2013" name="Science">
        <title>The Amborella genome and the evolution of flowering plants.</title>
        <authorList>
            <consortium name="Amborella Genome Project"/>
        </authorList>
    </citation>
    <scope>NUCLEOTIDE SEQUENCE [LARGE SCALE GENOMIC DNA]</scope>
</reference>
<dbReference type="GO" id="GO:0000978">
    <property type="term" value="F:RNA polymerase II cis-regulatory region sequence-specific DNA binding"/>
    <property type="evidence" value="ECO:0000318"/>
    <property type="project" value="GO_Central"/>
</dbReference>
<dbReference type="FunFam" id="1.10.10.60:FF:000324">
    <property type="entry name" value="Transcription factor MYB3R-2"/>
    <property type="match status" value="1"/>
</dbReference>
<evidence type="ECO:0000256" key="3">
    <source>
        <dbReference type="ARBA" id="ARBA00023015"/>
    </source>
</evidence>
<dbReference type="InterPro" id="IPR009057">
    <property type="entry name" value="Homeodomain-like_sf"/>
</dbReference>
<evidence type="ECO:0000256" key="6">
    <source>
        <dbReference type="ARBA" id="ARBA00023242"/>
    </source>
</evidence>
<dbReference type="Gene3D" id="1.10.10.60">
    <property type="entry name" value="Homeodomain-like"/>
    <property type="match status" value="3"/>
</dbReference>
<dbReference type="PANTHER" id="PTHR45614">
    <property type="entry name" value="MYB PROTEIN-RELATED"/>
    <property type="match status" value="1"/>
</dbReference>
<keyword evidence="2" id="KW-0677">Repeat</keyword>
<feature type="domain" description="Myb-like" evidence="8">
    <location>
        <begin position="151"/>
        <end position="201"/>
    </location>
</feature>
<dbReference type="AlphaFoldDB" id="W1NSE3"/>
<dbReference type="HOGENOM" id="CLU_016150_0_1_1"/>
<evidence type="ECO:0000256" key="4">
    <source>
        <dbReference type="ARBA" id="ARBA00023125"/>
    </source>
</evidence>
<dbReference type="OMA" id="MHSTMNV"/>
<organism evidence="10 11">
    <name type="scientific">Amborella trichopoda</name>
    <dbReference type="NCBI Taxonomy" id="13333"/>
    <lineage>
        <taxon>Eukaryota</taxon>
        <taxon>Viridiplantae</taxon>
        <taxon>Streptophyta</taxon>
        <taxon>Embryophyta</taxon>
        <taxon>Tracheophyta</taxon>
        <taxon>Spermatophyta</taxon>
        <taxon>Magnoliopsida</taxon>
        <taxon>Amborellales</taxon>
        <taxon>Amborellaceae</taxon>
        <taxon>Amborella</taxon>
    </lineage>
</organism>
<dbReference type="InterPro" id="IPR001005">
    <property type="entry name" value="SANT/Myb"/>
</dbReference>
<dbReference type="SUPFAM" id="SSF46689">
    <property type="entry name" value="Homeodomain-like"/>
    <property type="match status" value="2"/>
</dbReference>
<dbReference type="Proteomes" id="UP000017836">
    <property type="component" value="Unassembled WGS sequence"/>
</dbReference>
<feature type="compositionally biased region" description="Basic and acidic residues" evidence="7">
    <location>
        <begin position="612"/>
        <end position="622"/>
    </location>
</feature>
<evidence type="ECO:0000259" key="8">
    <source>
        <dbReference type="PROSITE" id="PS50090"/>
    </source>
</evidence>
<dbReference type="EMBL" id="KI395307">
    <property type="protein sequence ID" value="ERM98598.1"/>
    <property type="molecule type" value="Genomic_DNA"/>
</dbReference>
<feature type="domain" description="HTH myb-type" evidence="9">
    <location>
        <begin position="47"/>
        <end position="98"/>
    </location>
</feature>
<evidence type="ECO:0000256" key="5">
    <source>
        <dbReference type="ARBA" id="ARBA00023163"/>
    </source>
</evidence>
<comment type="subcellular location">
    <subcellularLocation>
        <location evidence="1">Nucleus</location>
    </subcellularLocation>
</comment>
<dbReference type="PANTHER" id="PTHR45614:SF123">
    <property type="entry name" value="MYB DNA-BINDING DOMAIN SUPERFAMILY PROTEIN-RELATED"/>
    <property type="match status" value="1"/>
</dbReference>
<feature type="domain" description="HTH myb-type" evidence="9">
    <location>
        <begin position="99"/>
        <end position="154"/>
    </location>
</feature>
<evidence type="ECO:0000256" key="7">
    <source>
        <dbReference type="SAM" id="MobiDB-lite"/>
    </source>
</evidence>
<proteinExistence type="predicted"/>
<sequence>MAGDRTKRNATIESSRNQVTAPALSDGSSETANNLRLNSHGRTSGPTRRSTKGGWTPEEDEILRKAVHYYNGKNWKKIAAFFTDRTDVQCLHRWQKVLNPDLVKGPWSKEEDDMIIELVRQHGAKKWSTIAQALPGRIGKQCRERWHNHLNPAISKEAWTQQEELALIRAHQQYGNKWAELAKFLPGRTDNAIKNHWNSSLKKKLASYVASGLLGQFPGFSHVDPTTLCVPSSSSTWNQPTTGDESLKDAVGVDDMSECSQGSVSVGFFQSEPCGLADTSVQAIHHASELLNISDEANKKDATEYLASPCSEDYYIPALPEAESEVPEEVDGHEDGYSVGDACGMNSIEVSKTTLLERDEELSGPLKTSNIKDSVLSQCTDYFRSPTTPQRNISSPDKHENEVFMVPNNGIGSKFSETRGEHGGYRISDIIDLHGCMISYCGSANIGSSQMQNPRLDKGDVCCPIAPNDEFLKPHNETEAPAQIDTNMSNLVSEDNCRTHSRGIDENHRPHSEKLDSEALFYEPPRIPSWDLPFVNCDLVACGGDLQQAYSPLGIRQQMMFSSIECSTPYRLWDSPCDTSPDAVLKSAAKSFGSTPSILKKRPRDPSTPVLEMKRDNEPGRELNRGLFSTPYHDKCESSCLDENGACRSSFGGEGSHMPSPQYRLKKKPMASSKLNDTHFVRDLRDEGSSLDAQLDFCNSKNEVKQVTDKMANLETSDENRTMQPSGVLSAHNVNDIQLFSPTGDECPINRPLKGCTRTPRSHLRKHKEITLSQVDRKGRYDHAFESSCLSCFVSPSLCDRKHDPRISGQKGIPSNKEDVENISIFCNTPGIKRGIDSPSAWKSPWYIEDLDFFMSPGEKSYDAIGLMRELSGHTAAALAEAGEILANGNRDMCSSPAKENGPINQSHIKETTQYPDNELLNLIPLPDSALFCSEARVLDFSGCDTPGKASNTKENGVGGNNQWSSSINLSSPSSYLMKACR</sequence>
<dbReference type="PROSITE" id="PS50090">
    <property type="entry name" value="MYB_LIKE"/>
    <property type="match status" value="3"/>
</dbReference>
<protein>
    <submittedName>
        <fullName evidence="10">Uncharacterized protein</fullName>
    </submittedName>
</protein>
<dbReference type="KEGG" id="atr:18426614"/>
<feature type="domain" description="Myb-like" evidence="8">
    <location>
        <begin position="99"/>
        <end position="150"/>
    </location>
</feature>
<keyword evidence="4" id="KW-0238">DNA-binding</keyword>
<feature type="region of interest" description="Disordered" evidence="7">
    <location>
        <begin position="1"/>
        <end position="57"/>
    </location>
</feature>
<dbReference type="FunFam" id="1.10.10.60:FF:000016">
    <property type="entry name" value="Transcriptional activator Myb isoform A"/>
    <property type="match status" value="1"/>
</dbReference>
<evidence type="ECO:0000313" key="10">
    <source>
        <dbReference type="EMBL" id="ERM98598.1"/>
    </source>
</evidence>
<dbReference type="InterPro" id="IPR017930">
    <property type="entry name" value="Myb_dom"/>
</dbReference>
<feature type="compositionally biased region" description="Polar residues" evidence="7">
    <location>
        <begin position="9"/>
        <end position="48"/>
    </location>
</feature>
<gene>
    <name evidence="10" type="ORF">AMTR_s00109p00061950</name>
</gene>
<dbReference type="OrthoDB" id="2143914at2759"/>
<dbReference type="Gramene" id="ERM98598">
    <property type="protein sequence ID" value="ERM98598"/>
    <property type="gene ID" value="AMTR_s00109p00061950"/>
</dbReference>
<keyword evidence="6" id="KW-0539">Nucleus</keyword>
<name>W1NSE3_AMBTC</name>